<evidence type="ECO:0000256" key="7">
    <source>
        <dbReference type="ARBA" id="ARBA00022485"/>
    </source>
</evidence>
<evidence type="ECO:0000256" key="2">
    <source>
        <dbReference type="ARBA" id="ARBA00001966"/>
    </source>
</evidence>
<evidence type="ECO:0000256" key="3">
    <source>
        <dbReference type="ARBA" id="ARBA00002933"/>
    </source>
</evidence>
<dbReference type="SMART" id="SM00478">
    <property type="entry name" value="ENDO3c"/>
    <property type="match status" value="1"/>
</dbReference>
<keyword evidence="10" id="KW-0378">Hydrolase</keyword>
<keyword evidence="9" id="KW-0227">DNA damage</keyword>
<evidence type="ECO:0000256" key="8">
    <source>
        <dbReference type="ARBA" id="ARBA00022723"/>
    </source>
</evidence>
<keyword evidence="13" id="KW-0234">DNA repair</keyword>
<keyword evidence="7" id="KW-0004">4Fe-4S</keyword>
<dbReference type="InterPro" id="IPR011257">
    <property type="entry name" value="DNA_glycosylase"/>
</dbReference>
<evidence type="ECO:0000259" key="15">
    <source>
        <dbReference type="SMART" id="SM00478"/>
    </source>
</evidence>
<evidence type="ECO:0000256" key="9">
    <source>
        <dbReference type="ARBA" id="ARBA00022763"/>
    </source>
</evidence>
<dbReference type="HOGENOM" id="CLU_012862_0_2_0"/>
<evidence type="ECO:0000256" key="12">
    <source>
        <dbReference type="ARBA" id="ARBA00023014"/>
    </source>
</evidence>
<dbReference type="InterPro" id="IPR005760">
    <property type="entry name" value="A/G_AdeGlyc_MutY"/>
</dbReference>
<dbReference type="GO" id="GO:0046872">
    <property type="term" value="F:metal ion binding"/>
    <property type="evidence" value="ECO:0007669"/>
    <property type="project" value="UniProtKB-KW"/>
</dbReference>
<dbReference type="InterPro" id="IPR003265">
    <property type="entry name" value="HhH-GPD_domain"/>
</dbReference>
<dbReference type="eggNOG" id="COG1194">
    <property type="taxonomic scope" value="Bacteria"/>
</dbReference>
<dbReference type="InterPro" id="IPR015797">
    <property type="entry name" value="NUDIX_hydrolase-like_dom_sf"/>
</dbReference>
<dbReference type="Pfam" id="PF00730">
    <property type="entry name" value="HhH-GPD"/>
    <property type="match status" value="1"/>
</dbReference>
<dbReference type="PANTHER" id="PTHR42944">
    <property type="entry name" value="ADENINE DNA GLYCOSYLASE"/>
    <property type="match status" value="1"/>
</dbReference>
<dbReference type="SUPFAM" id="SSF48150">
    <property type="entry name" value="DNA-glycosylase"/>
    <property type="match status" value="1"/>
</dbReference>
<name>Q1ITJ1_KORVE</name>
<keyword evidence="14" id="KW-0326">Glycosidase</keyword>
<evidence type="ECO:0000256" key="5">
    <source>
        <dbReference type="ARBA" id="ARBA00012045"/>
    </source>
</evidence>
<dbReference type="InterPro" id="IPR044298">
    <property type="entry name" value="MIG/MutY"/>
</dbReference>
<accession>Q1ITJ1</accession>
<dbReference type="CDD" id="cd00056">
    <property type="entry name" value="ENDO3c"/>
    <property type="match status" value="1"/>
</dbReference>
<keyword evidence="11" id="KW-0408">Iron</keyword>
<gene>
    <name evidence="16" type="ordered locus">Acid345_0804</name>
</gene>
<comment type="catalytic activity">
    <reaction evidence="1">
        <text>Hydrolyzes free adenine bases from 7,8-dihydro-8-oxoguanine:adenine mismatched double-stranded DNA, leaving an apurinic site.</text>
        <dbReference type="EC" id="3.2.2.31"/>
    </reaction>
</comment>
<dbReference type="SUPFAM" id="SSF55811">
    <property type="entry name" value="Nudix"/>
    <property type="match status" value="1"/>
</dbReference>
<evidence type="ECO:0000313" key="16">
    <source>
        <dbReference type="EMBL" id="ABF39809.1"/>
    </source>
</evidence>
<evidence type="ECO:0000256" key="1">
    <source>
        <dbReference type="ARBA" id="ARBA00000843"/>
    </source>
</evidence>
<dbReference type="Gene3D" id="1.10.1670.10">
    <property type="entry name" value="Helix-hairpin-Helix base-excision DNA repair enzymes (C-terminal)"/>
    <property type="match status" value="1"/>
</dbReference>
<evidence type="ECO:0000256" key="6">
    <source>
        <dbReference type="ARBA" id="ARBA00022023"/>
    </source>
</evidence>
<dbReference type="GO" id="GO:0006284">
    <property type="term" value="P:base-excision repair"/>
    <property type="evidence" value="ECO:0007669"/>
    <property type="project" value="InterPro"/>
</dbReference>
<dbReference type="FunFam" id="1.10.340.30:FF:000002">
    <property type="entry name" value="Adenine DNA glycosylase"/>
    <property type="match status" value="1"/>
</dbReference>
<dbReference type="GO" id="GO:0034039">
    <property type="term" value="F:8-oxo-7,8-dihydroguanine DNA N-glycosylase activity"/>
    <property type="evidence" value="ECO:0007669"/>
    <property type="project" value="TreeGrafter"/>
</dbReference>
<dbReference type="STRING" id="204669.Acid345_0804"/>
<dbReference type="EMBL" id="CP000360">
    <property type="protein sequence ID" value="ABF39809.1"/>
    <property type="molecule type" value="Genomic_DNA"/>
</dbReference>
<feature type="domain" description="HhH-GPD" evidence="15">
    <location>
        <begin position="47"/>
        <end position="192"/>
    </location>
</feature>
<dbReference type="Gene3D" id="1.10.340.30">
    <property type="entry name" value="Hypothetical protein, domain 2"/>
    <property type="match status" value="1"/>
</dbReference>
<dbReference type="GO" id="GO:0006298">
    <property type="term" value="P:mismatch repair"/>
    <property type="evidence" value="ECO:0007669"/>
    <property type="project" value="TreeGrafter"/>
</dbReference>
<comment type="cofactor">
    <cofactor evidence="2">
        <name>[4Fe-4S] cluster</name>
        <dbReference type="ChEBI" id="CHEBI:49883"/>
    </cofactor>
</comment>
<dbReference type="NCBIfam" id="TIGR01084">
    <property type="entry name" value="mutY"/>
    <property type="match status" value="1"/>
</dbReference>
<organism evidence="16 17">
    <name type="scientific">Koribacter versatilis (strain Ellin345)</name>
    <dbReference type="NCBI Taxonomy" id="204669"/>
    <lineage>
        <taxon>Bacteria</taxon>
        <taxon>Pseudomonadati</taxon>
        <taxon>Acidobacteriota</taxon>
        <taxon>Terriglobia</taxon>
        <taxon>Terriglobales</taxon>
        <taxon>Candidatus Korobacteraceae</taxon>
        <taxon>Candidatus Korobacter</taxon>
    </lineage>
</organism>
<protein>
    <recommendedName>
        <fullName evidence="6">Adenine DNA glycosylase</fullName>
        <ecNumber evidence="5">3.2.2.31</ecNumber>
    </recommendedName>
</protein>
<keyword evidence="12" id="KW-0411">Iron-sulfur</keyword>
<dbReference type="InterPro" id="IPR023170">
    <property type="entry name" value="HhH_base_excis_C"/>
</dbReference>
<dbReference type="Proteomes" id="UP000002432">
    <property type="component" value="Chromosome"/>
</dbReference>
<keyword evidence="8" id="KW-0479">Metal-binding</keyword>
<comment type="similarity">
    <text evidence="4">Belongs to the Nth/MutY family.</text>
</comment>
<evidence type="ECO:0000256" key="11">
    <source>
        <dbReference type="ARBA" id="ARBA00023004"/>
    </source>
</evidence>
<dbReference type="GO" id="GO:0032357">
    <property type="term" value="F:oxidized purine DNA binding"/>
    <property type="evidence" value="ECO:0007669"/>
    <property type="project" value="TreeGrafter"/>
</dbReference>
<dbReference type="EC" id="3.2.2.31" evidence="5"/>
<evidence type="ECO:0000256" key="4">
    <source>
        <dbReference type="ARBA" id="ARBA00008343"/>
    </source>
</evidence>
<dbReference type="EnsemblBacteria" id="ABF39809">
    <property type="protein sequence ID" value="ABF39809"/>
    <property type="gene ID" value="Acid345_0804"/>
</dbReference>
<dbReference type="RefSeq" id="WP_011521611.1">
    <property type="nucleotide sequence ID" value="NC_008009.1"/>
</dbReference>
<dbReference type="GO" id="GO:0035485">
    <property type="term" value="F:adenine/guanine mispair binding"/>
    <property type="evidence" value="ECO:0007669"/>
    <property type="project" value="TreeGrafter"/>
</dbReference>
<keyword evidence="17" id="KW-1185">Reference proteome</keyword>
<evidence type="ECO:0000256" key="10">
    <source>
        <dbReference type="ARBA" id="ARBA00022801"/>
    </source>
</evidence>
<dbReference type="OrthoDB" id="9802365at2"/>
<dbReference type="GO" id="GO:0000701">
    <property type="term" value="F:purine-specific mismatch base pair DNA N-glycosylase activity"/>
    <property type="evidence" value="ECO:0007669"/>
    <property type="project" value="UniProtKB-EC"/>
</dbReference>
<proteinExistence type="inferred from homology"/>
<evidence type="ECO:0000313" key="17">
    <source>
        <dbReference type="Proteomes" id="UP000002432"/>
    </source>
</evidence>
<comment type="function">
    <text evidence="3">Adenine glycosylase active on G-A mispairs. MutY also corrects error-prone DNA synthesis past GO lesions which are due to the oxidatively damaged form of guanine: 7,8-dihydro-8-oxoguanine (8-oxo-dGTP).</text>
</comment>
<reference evidence="16 17" key="1">
    <citation type="journal article" date="2009" name="Appl. Environ. Microbiol.">
        <title>Three genomes from the phylum Acidobacteria provide insight into the lifestyles of these microorganisms in soils.</title>
        <authorList>
            <person name="Ward N.L."/>
            <person name="Challacombe J.F."/>
            <person name="Janssen P.H."/>
            <person name="Henrissat B."/>
            <person name="Coutinho P.M."/>
            <person name="Wu M."/>
            <person name="Xie G."/>
            <person name="Haft D.H."/>
            <person name="Sait M."/>
            <person name="Badger J."/>
            <person name="Barabote R.D."/>
            <person name="Bradley B."/>
            <person name="Brettin T.S."/>
            <person name="Brinkac L.M."/>
            <person name="Bruce D."/>
            <person name="Creasy T."/>
            <person name="Daugherty S.C."/>
            <person name="Davidsen T.M."/>
            <person name="DeBoy R.T."/>
            <person name="Detter J.C."/>
            <person name="Dodson R.J."/>
            <person name="Durkin A.S."/>
            <person name="Ganapathy A."/>
            <person name="Gwinn-Giglio M."/>
            <person name="Han C.S."/>
            <person name="Khouri H."/>
            <person name="Kiss H."/>
            <person name="Kothari S.P."/>
            <person name="Madupu R."/>
            <person name="Nelson K.E."/>
            <person name="Nelson W.C."/>
            <person name="Paulsen I."/>
            <person name="Penn K."/>
            <person name="Ren Q."/>
            <person name="Rosovitz M.J."/>
            <person name="Selengut J.D."/>
            <person name="Shrivastava S."/>
            <person name="Sullivan S.A."/>
            <person name="Tapia R."/>
            <person name="Thompson L.S."/>
            <person name="Watkins K.L."/>
            <person name="Yang Q."/>
            <person name="Yu C."/>
            <person name="Zafar N."/>
            <person name="Zhou L."/>
            <person name="Kuske C.R."/>
        </authorList>
    </citation>
    <scope>NUCLEOTIDE SEQUENCE [LARGE SCALE GENOMIC DNA]</scope>
    <source>
        <strain evidence="16 17">Ellin345</strain>
    </source>
</reference>
<evidence type="ECO:0000256" key="14">
    <source>
        <dbReference type="ARBA" id="ARBA00023295"/>
    </source>
</evidence>
<dbReference type="KEGG" id="aba:Acid345_0804"/>
<evidence type="ECO:0000256" key="13">
    <source>
        <dbReference type="ARBA" id="ARBA00023204"/>
    </source>
</evidence>
<sequence length="324" mass="36687">MSTSATAADSDASDLQKSLLSWYRHSRRNLPWRRTRDPYAIWISEIMLQQTRVAAVLDKYAQFLAQFPNVKALADASLDEVLTVWSGLGYYRRARALHQAAQMVVHHLHGKFPDTAAGWRQLPGIGRYTSAAIASIAFNEPAAVVDGNVERVLERLDGERHEGERLWERAEQLLAKRAPGDWNQAMMELGATICLPQNPQCLVCPVNGPCKTRGPLQSRPQPKRKRAELWYALYARKNSVLLVQRPADHSLMAGMWELPAIRANGVEPLHKLRHSITDTDYAVFVVRGRTAKKHGKWVTHEEAHRMAITGLTRKILRKHFAREA</sequence>
<dbReference type="AlphaFoldDB" id="Q1ITJ1"/>
<dbReference type="PANTHER" id="PTHR42944:SF1">
    <property type="entry name" value="ADENINE DNA GLYCOSYLASE"/>
    <property type="match status" value="1"/>
</dbReference>
<dbReference type="GO" id="GO:0051539">
    <property type="term" value="F:4 iron, 4 sulfur cluster binding"/>
    <property type="evidence" value="ECO:0007669"/>
    <property type="project" value="UniProtKB-KW"/>
</dbReference>